<keyword evidence="2" id="KW-0808">Transferase</keyword>
<dbReference type="PANTHER" id="PTHR43451">
    <property type="entry name" value="ACETYLTRANSFERASE (GNAT) FAMILY PROTEIN"/>
    <property type="match status" value="1"/>
</dbReference>
<accession>A0ABT2TMC8</accession>
<evidence type="ECO:0000313" key="2">
    <source>
        <dbReference type="EMBL" id="MCU6763365.1"/>
    </source>
</evidence>
<organism evidence="2 3">
    <name type="scientific">Brotonthovivens ammoniilytica</name>
    <dbReference type="NCBI Taxonomy" id="2981725"/>
    <lineage>
        <taxon>Bacteria</taxon>
        <taxon>Bacillati</taxon>
        <taxon>Bacillota</taxon>
        <taxon>Clostridia</taxon>
        <taxon>Lachnospirales</taxon>
        <taxon>Lachnospiraceae</taxon>
        <taxon>Brotonthovivens</taxon>
    </lineage>
</organism>
<dbReference type="Gene3D" id="3.40.630.30">
    <property type="match status" value="1"/>
</dbReference>
<proteinExistence type="predicted"/>
<dbReference type="Pfam" id="PF13673">
    <property type="entry name" value="Acetyltransf_10"/>
    <property type="match status" value="1"/>
</dbReference>
<comment type="caution">
    <text evidence="2">The sequence shown here is derived from an EMBL/GenBank/DDBJ whole genome shotgun (WGS) entry which is preliminary data.</text>
</comment>
<dbReference type="InterPro" id="IPR052564">
    <property type="entry name" value="N-acetyltrans/Recomb-assoc"/>
</dbReference>
<keyword evidence="2" id="KW-0012">Acyltransferase</keyword>
<sequence>MHLREYQRNDLEEILRLFYDTVHIVNAQDYTREQLDVWASGNEDKESWHRSLQEHYSIVAVEDGQIIGFGDILNDGYLNRLFVHRDYQQRGVGGAICRQLECYPKQSSPKGLLTVHASVTAKPFFEARGYRVVKKQTVQRKGILLTNYFMEKSDKRI</sequence>
<evidence type="ECO:0000313" key="3">
    <source>
        <dbReference type="Proteomes" id="UP001652442"/>
    </source>
</evidence>
<dbReference type="RefSeq" id="WP_158426000.1">
    <property type="nucleotide sequence ID" value="NZ_JAOQJQ010000006.1"/>
</dbReference>
<dbReference type="PROSITE" id="PS51186">
    <property type="entry name" value="GNAT"/>
    <property type="match status" value="1"/>
</dbReference>
<dbReference type="CDD" id="cd04301">
    <property type="entry name" value="NAT_SF"/>
    <property type="match status" value="1"/>
</dbReference>
<feature type="domain" description="N-acetyltransferase" evidence="1">
    <location>
        <begin position="1"/>
        <end position="155"/>
    </location>
</feature>
<reference evidence="2 3" key="1">
    <citation type="journal article" date="2021" name="ISME Commun">
        <title>Automated analysis of genomic sequences facilitates high-throughput and comprehensive description of bacteria.</title>
        <authorList>
            <person name="Hitch T.C.A."/>
        </authorList>
    </citation>
    <scope>NUCLEOTIDE SEQUENCE [LARGE SCALE GENOMIC DNA]</scope>
    <source>
        <strain evidence="2 3">Sanger_109</strain>
    </source>
</reference>
<keyword evidence="3" id="KW-1185">Reference proteome</keyword>
<evidence type="ECO:0000259" key="1">
    <source>
        <dbReference type="PROSITE" id="PS51186"/>
    </source>
</evidence>
<protein>
    <submittedName>
        <fullName evidence="2">GNAT family N-acetyltransferase</fullName>
        <ecNumber evidence="2">2.3.1.-</ecNumber>
    </submittedName>
</protein>
<gene>
    <name evidence="2" type="ORF">OCV88_13705</name>
</gene>
<dbReference type="EC" id="2.3.1.-" evidence="2"/>
<dbReference type="Proteomes" id="UP001652442">
    <property type="component" value="Unassembled WGS sequence"/>
</dbReference>
<name>A0ABT2TMC8_9FIRM</name>
<dbReference type="GO" id="GO:0016746">
    <property type="term" value="F:acyltransferase activity"/>
    <property type="evidence" value="ECO:0007669"/>
    <property type="project" value="UniProtKB-KW"/>
</dbReference>
<dbReference type="SUPFAM" id="SSF55729">
    <property type="entry name" value="Acyl-CoA N-acyltransferases (Nat)"/>
    <property type="match status" value="1"/>
</dbReference>
<dbReference type="InterPro" id="IPR016181">
    <property type="entry name" value="Acyl_CoA_acyltransferase"/>
</dbReference>
<dbReference type="EMBL" id="JAOQJQ010000006">
    <property type="protein sequence ID" value="MCU6763365.1"/>
    <property type="molecule type" value="Genomic_DNA"/>
</dbReference>
<dbReference type="InterPro" id="IPR000182">
    <property type="entry name" value="GNAT_dom"/>
</dbReference>
<dbReference type="PANTHER" id="PTHR43451:SF1">
    <property type="entry name" value="ACETYLTRANSFERASE"/>
    <property type="match status" value="1"/>
</dbReference>